<evidence type="ECO:0000313" key="1">
    <source>
        <dbReference type="EMBL" id="JAD30151.1"/>
    </source>
</evidence>
<name>A0A0A8YU91_ARUDO</name>
<protein>
    <submittedName>
        <fullName evidence="1">Uncharacterized protein</fullName>
    </submittedName>
</protein>
<reference evidence="1" key="2">
    <citation type="journal article" date="2015" name="Data Brief">
        <title>Shoot transcriptome of the giant reed, Arundo donax.</title>
        <authorList>
            <person name="Barrero R.A."/>
            <person name="Guerrero F.D."/>
            <person name="Moolhuijzen P."/>
            <person name="Goolsby J.A."/>
            <person name="Tidwell J."/>
            <person name="Bellgard S.E."/>
            <person name="Bellgard M.I."/>
        </authorList>
    </citation>
    <scope>NUCLEOTIDE SEQUENCE</scope>
    <source>
        <tissue evidence="1">Shoot tissue taken approximately 20 cm above the soil surface</tissue>
    </source>
</reference>
<sequence length="22" mass="2755">MEHRRIGIQIYNKLRSTCLYIF</sequence>
<proteinExistence type="predicted"/>
<organism evidence="1">
    <name type="scientific">Arundo donax</name>
    <name type="common">Giant reed</name>
    <name type="synonym">Donax arundinaceus</name>
    <dbReference type="NCBI Taxonomy" id="35708"/>
    <lineage>
        <taxon>Eukaryota</taxon>
        <taxon>Viridiplantae</taxon>
        <taxon>Streptophyta</taxon>
        <taxon>Embryophyta</taxon>
        <taxon>Tracheophyta</taxon>
        <taxon>Spermatophyta</taxon>
        <taxon>Magnoliopsida</taxon>
        <taxon>Liliopsida</taxon>
        <taxon>Poales</taxon>
        <taxon>Poaceae</taxon>
        <taxon>PACMAD clade</taxon>
        <taxon>Arundinoideae</taxon>
        <taxon>Arundineae</taxon>
        <taxon>Arundo</taxon>
    </lineage>
</organism>
<reference evidence="1" key="1">
    <citation type="submission" date="2014-09" db="EMBL/GenBank/DDBJ databases">
        <authorList>
            <person name="Magalhaes I.L.F."/>
            <person name="Oliveira U."/>
            <person name="Santos F.R."/>
            <person name="Vidigal T.H.D.A."/>
            <person name="Brescovit A.D."/>
            <person name="Santos A.J."/>
        </authorList>
    </citation>
    <scope>NUCLEOTIDE SEQUENCE</scope>
    <source>
        <tissue evidence="1">Shoot tissue taken approximately 20 cm above the soil surface</tissue>
    </source>
</reference>
<accession>A0A0A8YU91</accession>
<dbReference type="EMBL" id="GBRH01267744">
    <property type="protein sequence ID" value="JAD30151.1"/>
    <property type="molecule type" value="Transcribed_RNA"/>
</dbReference>
<dbReference type="AlphaFoldDB" id="A0A0A8YU91"/>